<keyword evidence="9" id="KW-1185">Reference proteome</keyword>
<dbReference type="GO" id="GO:0048039">
    <property type="term" value="F:ubiquinone binding"/>
    <property type="evidence" value="ECO:0007669"/>
    <property type="project" value="TreeGrafter"/>
</dbReference>
<feature type="transmembrane region" description="Helical" evidence="6">
    <location>
        <begin position="165"/>
        <end position="184"/>
    </location>
</feature>
<feature type="transmembrane region" description="Helical" evidence="6">
    <location>
        <begin position="246"/>
        <end position="269"/>
    </location>
</feature>
<evidence type="ECO:0000313" key="8">
    <source>
        <dbReference type="EMBL" id="CAC12089.1"/>
    </source>
</evidence>
<dbReference type="GO" id="GO:0042773">
    <property type="term" value="P:ATP synthesis coupled electron transport"/>
    <property type="evidence" value="ECO:0007669"/>
    <property type="project" value="InterPro"/>
</dbReference>
<sequence>MRSWSWCKMFAFYILIISIIFGIAAFFTGRYAKETASVLSGILLILIAAFSILRFSSYSGGFISQYSITISRSIGLYFSVGVSGLTDALLILTGIVMLVSILITDRKYGSVFFGLEMLVEVGLIGLLISRDFLFFYIFWELVLVPVYFMIGRYGRDNKDSISLKFFVYTHIGSVFILLSIFTLYSYSFSYLGYYTFEIGPLMSIVHSLPVFELGFVLFGFLFGFLVKMPSFPIHSWLPDSYYSAPYPATVILAGAISMMGGYGLFGILMEAYSAIPLWVLYILEALGIMSIIYFALTAMFQRNIKKMMAFASASAMGFVTLSFAASIIESSGVDYSVKYIEAAGGMFQIVAHGLIMALVFSALYYINRNTKTDSVYGLGGIYREAPMLASFSLIGFLASLGLPGFAGFIGEFSIVVGVFQAISWYIFFVIFGMIITASYHIWTAQRSLYGPYNENLGFIRDVRVSEFLILVFLVLVIFLFGVYPNLIFHNLVNYTSNIFGVIQ</sequence>
<feature type="transmembrane region" description="Helical" evidence="6">
    <location>
        <begin position="422"/>
        <end position="443"/>
    </location>
</feature>
<feature type="transmembrane region" description="Helical" evidence="6">
    <location>
        <begin position="76"/>
        <end position="103"/>
    </location>
</feature>
<evidence type="ECO:0000256" key="5">
    <source>
        <dbReference type="ARBA" id="ARBA00023136"/>
    </source>
</evidence>
<dbReference type="NCBIfam" id="NF004503">
    <property type="entry name" value="PRK05846.2-2"/>
    <property type="match status" value="1"/>
</dbReference>
<dbReference type="eggNOG" id="arCOG01538">
    <property type="taxonomic scope" value="Archaea"/>
</dbReference>
<dbReference type="PANTHER" id="PTHR43507">
    <property type="entry name" value="NADH-UBIQUINONE OXIDOREDUCTASE CHAIN 4"/>
    <property type="match status" value="1"/>
</dbReference>
<reference evidence="8 9" key="1">
    <citation type="journal article" date="2000" name="Nature">
        <title>The genome sequence of the thermoacidophilic scavenger Thermoplasma acidophilum.</title>
        <authorList>
            <person name="Ruepp A."/>
            <person name="Graml W."/>
            <person name="Santos-Martinez M.L."/>
            <person name="Koretke K.K."/>
            <person name="Volker C."/>
            <person name="Mewes H.W."/>
            <person name="Frishman D."/>
            <person name="Stocker S."/>
            <person name="Lupas A.N."/>
            <person name="Baumeister W."/>
        </authorList>
    </citation>
    <scope>NUCLEOTIDE SEQUENCE [LARGE SCALE GENOMIC DNA]</scope>
    <source>
        <strain evidence="9">ATCC 25905 / DSM 1728 / JCM 9062 / NBRC 15155 / AMRC-C165</strain>
    </source>
</reference>
<evidence type="ECO:0000256" key="4">
    <source>
        <dbReference type="ARBA" id="ARBA00022989"/>
    </source>
</evidence>
<feature type="transmembrane region" description="Helical" evidence="6">
    <location>
        <begin position="204"/>
        <end position="226"/>
    </location>
</feature>
<dbReference type="KEGG" id="tac:Ta0960"/>
<comment type="similarity">
    <text evidence="2">Belongs to the complex I subunit 4 family.</text>
</comment>
<feature type="transmembrane region" description="Helical" evidence="6">
    <location>
        <begin position="36"/>
        <end position="56"/>
    </location>
</feature>
<evidence type="ECO:0000313" key="9">
    <source>
        <dbReference type="Proteomes" id="UP000001024"/>
    </source>
</evidence>
<evidence type="ECO:0000256" key="1">
    <source>
        <dbReference type="ARBA" id="ARBA00004141"/>
    </source>
</evidence>
<dbReference type="PRINTS" id="PR01437">
    <property type="entry name" value="NUOXDRDTASE4"/>
</dbReference>
<protein>
    <submittedName>
        <fullName evidence="8">NADH dehydrogenase, chain M related protein</fullName>
    </submittedName>
</protein>
<keyword evidence="5 6" id="KW-0472">Membrane</keyword>
<dbReference type="EnsemblBacteria" id="CAC12089">
    <property type="protein sequence ID" value="CAC12089"/>
    <property type="gene ID" value="CAC12089"/>
</dbReference>
<dbReference type="GO" id="GO:0003954">
    <property type="term" value="F:NADH dehydrogenase activity"/>
    <property type="evidence" value="ECO:0007669"/>
    <property type="project" value="TreeGrafter"/>
</dbReference>
<feature type="transmembrane region" description="Helical" evidence="6">
    <location>
        <begin position="348"/>
        <end position="366"/>
    </location>
</feature>
<evidence type="ECO:0000256" key="6">
    <source>
        <dbReference type="SAM" id="Phobius"/>
    </source>
</evidence>
<dbReference type="HOGENOM" id="CLU_007100_4_2_2"/>
<dbReference type="InterPro" id="IPR010227">
    <property type="entry name" value="NADH_Q_OxRdtase_chainM/4"/>
</dbReference>
<gene>
    <name evidence="8" type="ordered locus">Ta0960</name>
</gene>
<dbReference type="Pfam" id="PF00361">
    <property type="entry name" value="Proton_antipo_M"/>
    <property type="match status" value="1"/>
</dbReference>
<evidence type="ECO:0000256" key="3">
    <source>
        <dbReference type="ARBA" id="ARBA00022692"/>
    </source>
</evidence>
<accession>Q9HJK7</accession>
<dbReference type="InterPro" id="IPR001750">
    <property type="entry name" value="ND/Mrp_TM"/>
</dbReference>
<comment type="subcellular location">
    <subcellularLocation>
        <location evidence="1">Membrane</location>
        <topology evidence="1">Multi-pass membrane protein</topology>
    </subcellularLocation>
</comment>
<dbReference type="EMBL" id="AL445066">
    <property type="protein sequence ID" value="CAC12089.1"/>
    <property type="molecule type" value="Genomic_DNA"/>
</dbReference>
<feature type="transmembrane region" description="Helical" evidence="6">
    <location>
        <begin position="275"/>
        <end position="296"/>
    </location>
</feature>
<feature type="domain" description="NADH:quinone oxidoreductase/Mrp antiporter transmembrane" evidence="7">
    <location>
        <begin position="129"/>
        <end position="436"/>
    </location>
</feature>
<feature type="transmembrane region" description="Helical" evidence="6">
    <location>
        <begin position="134"/>
        <end position="153"/>
    </location>
</feature>
<dbReference type="NCBIfam" id="TIGR01972">
    <property type="entry name" value="NDH_I_M"/>
    <property type="match status" value="1"/>
</dbReference>
<keyword evidence="3 6" id="KW-0812">Transmembrane</keyword>
<dbReference type="AlphaFoldDB" id="Q9HJK7"/>
<dbReference type="Proteomes" id="UP000001024">
    <property type="component" value="Chromosome"/>
</dbReference>
<feature type="transmembrane region" description="Helical" evidence="6">
    <location>
        <begin position="308"/>
        <end position="328"/>
    </location>
</feature>
<dbReference type="InParanoid" id="Q9HJK7"/>
<dbReference type="InterPro" id="IPR003918">
    <property type="entry name" value="NADH_UbQ_OxRdtase"/>
</dbReference>
<evidence type="ECO:0000259" key="7">
    <source>
        <dbReference type="Pfam" id="PF00361"/>
    </source>
</evidence>
<feature type="transmembrane region" description="Helical" evidence="6">
    <location>
        <begin position="387"/>
        <end position="410"/>
    </location>
</feature>
<dbReference type="GO" id="GO:0008137">
    <property type="term" value="F:NADH dehydrogenase (ubiquinone) activity"/>
    <property type="evidence" value="ECO:0007669"/>
    <property type="project" value="InterPro"/>
</dbReference>
<organism evidence="8 9">
    <name type="scientific">Thermoplasma acidophilum (strain ATCC 25905 / DSM 1728 / JCM 9062 / NBRC 15155 / AMRC-C165)</name>
    <dbReference type="NCBI Taxonomy" id="273075"/>
    <lineage>
        <taxon>Archaea</taxon>
        <taxon>Methanobacteriati</taxon>
        <taxon>Thermoplasmatota</taxon>
        <taxon>Thermoplasmata</taxon>
        <taxon>Thermoplasmatales</taxon>
        <taxon>Thermoplasmataceae</taxon>
        <taxon>Thermoplasma</taxon>
    </lineage>
</organism>
<dbReference type="PaxDb" id="273075-Ta0960"/>
<dbReference type="DNASU" id="1456490"/>
<feature type="transmembrane region" description="Helical" evidence="6">
    <location>
        <begin position="12"/>
        <end position="29"/>
    </location>
</feature>
<dbReference type="STRING" id="273075.gene:9572178"/>
<dbReference type="PANTHER" id="PTHR43507:SF1">
    <property type="entry name" value="NADH-UBIQUINONE OXIDOREDUCTASE CHAIN 4"/>
    <property type="match status" value="1"/>
</dbReference>
<evidence type="ECO:0000256" key="2">
    <source>
        <dbReference type="ARBA" id="ARBA00009025"/>
    </source>
</evidence>
<feature type="transmembrane region" description="Helical" evidence="6">
    <location>
        <begin position="464"/>
        <end position="483"/>
    </location>
</feature>
<feature type="transmembrane region" description="Helical" evidence="6">
    <location>
        <begin position="110"/>
        <end position="128"/>
    </location>
</feature>
<keyword evidence="4 6" id="KW-1133">Transmembrane helix</keyword>
<dbReference type="GO" id="GO:0016020">
    <property type="term" value="C:membrane"/>
    <property type="evidence" value="ECO:0007669"/>
    <property type="project" value="UniProtKB-SubCell"/>
</dbReference>
<name>Q9HJK7_THEAC</name>
<dbReference type="GO" id="GO:0015990">
    <property type="term" value="P:electron transport coupled proton transport"/>
    <property type="evidence" value="ECO:0007669"/>
    <property type="project" value="TreeGrafter"/>
</dbReference>
<proteinExistence type="inferred from homology"/>